<keyword evidence="4" id="KW-0597">Phosphoprotein</keyword>
<keyword evidence="10" id="KW-0418">Kinase</keyword>
<dbReference type="PROSITE" id="PS50113">
    <property type="entry name" value="PAC"/>
    <property type="match status" value="3"/>
</dbReference>
<feature type="domain" description="PAS" evidence="14">
    <location>
        <begin position="137"/>
        <end position="207"/>
    </location>
</feature>
<dbReference type="InterPro" id="IPR013656">
    <property type="entry name" value="PAS_4"/>
</dbReference>
<dbReference type="PROSITE" id="PS50112">
    <property type="entry name" value="PAS"/>
    <property type="match status" value="3"/>
</dbReference>
<dbReference type="Gene3D" id="3.30.565.10">
    <property type="entry name" value="Histidine kinase-like ATPase, C-terminal domain"/>
    <property type="match status" value="1"/>
</dbReference>
<keyword evidence="6" id="KW-0285">Flavoprotein</keyword>
<keyword evidence="13" id="KW-0675">Receptor</keyword>
<keyword evidence="5" id="KW-0716">Sensory transduction</keyword>
<dbReference type="InterPro" id="IPR052162">
    <property type="entry name" value="Sensor_kinase/Photoreceptor"/>
</dbReference>
<evidence type="ECO:0000256" key="13">
    <source>
        <dbReference type="ARBA" id="ARBA00023170"/>
    </source>
</evidence>
<dbReference type="PANTHER" id="PTHR43304">
    <property type="entry name" value="PHYTOCHROME-LIKE PROTEIN CPH1"/>
    <property type="match status" value="1"/>
</dbReference>
<feature type="domain" description="PAS" evidence="14">
    <location>
        <begin position="513"/>
        <end position="585"/>
    </location>
</feature>
<organism evidence="16 17">
    <name type="scientific">Cereibacter johrii</name>
    <dbReference type="NCBI Taxonomy" id="445629"/>
    <lineage>
        <taxon>Bacteria</taxon>
        <taxon>Pseudomonadati</taxon>
        <taxon>Pseudomonadota</taxon>
        <taxon>Alphaproteobacteria</taxon>
        <taxon>Rhodobacterales</taxon>
        <taxon>Paracoccaceae</taxon>
        <taxon>Cereibacter</taxon>
    </lineage>
</organism>
<keyword evidence="9" id="KW-0547">Nucleotide-binding</keyword>
<dbReference type="CDD" id="cd00130">
    <property type="entry name" value="PAS"/>
    <property type="match status" value="4"/>
</dbReference>
<evidence type="ECO:0000313" key="16">
    <source>
        <dbReference type="EMBL" id="PTM76448.1"/>
    </source>
</evidence>
<dbReference type="Gene3D" id="2.10.70.100">
    <property type="match status" value="1"/>
</dbReference>
<keyword evidence="11" id="KW-0067">ATP-binding</keyword>
<feature type="domain" description="PAC" evidence="15">
    <location>
        <begin position="460"/>
        <end position="512"/>
    </location>
</feature>
<evidence type="ECO:0000256" key="8">
    <source>
        <dbReference type="ARBA" id="ARBA00022679"/>
    </source>
</evidence>
<evidence type="ECO:0000256" key="5">
    <source>
        <dbReference type="ARBA" id="ARBA00022606"/>
    </source>
</evidence>
<dbReference type="RefSeq" id="WP_069333142.1">
    <property type="nucleotide sequence ID" value="NZ_MABH01000206.1"/>
</dbReference>
<evidence type="ECO:0000313" key="17">
    <source>
        <dbReference type="Proteomes" id="UP000240800"/>
    </source>
</evidence>
<evidence type="ECO:0000259" key="14">
    <source>
        <dbReference type="PROSITE" id="PS50112"/>
    </source>
</evidence>
<evidence type="ECO:0000256" key="12">
    <source>
        <dbReference type="ARBA" id="ARBA00022991"/>
    </source>
</evidence>
<evidence type="ECO:0000256" key="11">
    <source>
        <dbReference type="ARBA" id="ARBA00022840"/>
    </source>
</evidence>
<dbReference type="SUPFAM" id="SSF55785">
    <property type="entry name" value="PYP-like sensor domain (PAS domain)"/>
    <property type="match status" value="5"/>
</dbReference>
<dbReference type="Proteomes" id="UP000240800">
    <property type="component" value="Unassembled WGS sequence"/>
</dbReference>
<evidence type="ECO:0000256" key="3">
    <source>
        <dbReference type="ARBA" id="ARBA00022543"/>
    </source>
</evidence>
<dbReference type="InterPro" id="IPR011102">
    <property type="entry name" value="Sig_transdc_His_kinase_HWE"/>
</dbReference>
<comment type="catalytic activity">
    <reaction evidence="1">
        <text>ATP + protein L-histidine = ADP + protein N-phospho-L-histidine.</text>
        <dbReference type="EC" id="2.7.13.3"/>
    </reaction>
</comment>
<dbReference type="InterPro" id="IPR036890">
    <property type="entry name" value="HATPase_C_sf"/>
</dbReference>
<dbReference type="InterPro" id="IPR013655">
    <property type="entry name" value="PAS_fold_3"/>
</dbReference>
<protein>
    <recommendedName>
        <fullName evidence="2">histidine kinase</fullName>
        <ecNumber evidence="2">2.7.13.3</ecNumber>
    </recommendedName>
</protein>
<dbReference type="InterPro" id="IPR000014">
    <property type="entry name" value="PAS"/>
</dbReference>
<feature type="domain" description="PAC" evidence="15">
    <location>
        <begin position="588"/>
        <end position="640"/>
    </location>
</feature>
<dbReference type="InterPro" id="IPR035965">
    <property type="entry name" value="PAS-like_dom_sf"/>
</dbReference>
<reference evidence="16 17" key="1">
    <citation type="submission" date="2018-04" db="EMBL/GenBank/DDBJ databases">
        <title>Genomic Encyclopedia of Type Strains, Phase III (KMG-III): the genomes of soil and plant-associated and newly described type strains.</title>
        <authorList>
            <person name="Whitman W."/>
        </authorList>
    </citation>
    <scope>NUCLEOTIDE SEQUENCE [LARGE SCALE GENOMIC DNA]</scope>
    <source>
        <strain evidence="16 17">JA192</strain>
    </source>
</reference>
<dbReference type="SMART" id="SM00911">
    <property type="entry name" value="HWE_HK"/>
    <property type="match status" value="1"/>
</dbReference>
<evidence type="ECO:0000259" key="15">
    <source>
        <dbReference type="PROSITE" id="PS50113"/>
    </source>
</evidence>
<gene>
    <name evidence="16" type="ORF">C8J29_10846</name>
</gene>
<evidence type="ECO:0000256" key="7">
    <source>
        <dbReference type="ARBA" id="ARBA00022643"/>
    </source>
</evidence>
<dbReference type="Pfam" id="PF07536">
    <property type="entry name" value="HWE_HK"/>
    <property type="match status" value="1"/>
</dbReference>
<dbReference type="EC" id="2.7.13.3" evidence="2"/>
<dbReference type="NCBIfam" id="TIGR00229">
    <property type="entry name" value="sensory_box"/>
    <property type="match status" value="4"/>
</dbReference>
<evidence type="ECO:0000256" key="4">
    <source>
        <dbReference type="ARBA" id="ARBA00022553"/>
    </source>
</evidence>
<evidence type="ECO:0000256" key="10">
    <source>
        <dbReference type="ARBA" id="ARBA00022777"/>
    </source>
</evidence>
<evidence type="ECO:0000256" key="1">
    <source>
        <dbReference type="ARBA" id="ARBA00000085"/>
    </source>
</evidence>
<evidence type="ECO:0000256" key="2">
    <source>
        <dbReference type="ARBA" id="ARBA00012438"/>
    </source>
</evidence>
<dbReference type="EMBL" id="PZZW01000008">
    <property type="protein sequence ID" value="PTM76448.1"/>
    <property type="molecule type" value="Genomic_DNA"/>
</dbReference>
<evidence type="ECO:0000256" key="6">
    <source>
        <dbReference type="ARBA" id="ARBA00022630"/>
    </source>
</evidence>
<dbReference type="Pfam" id="PF08447">
    <property type="entry name" value="PAS_3"/>
    <property type="match status" value="3"/>
</dbReference>
<dbReference type="InterPro" id="IPR000700">
    <property type="entry name" value="PAS-assoc_C"/>
</dbReference>
<dbReference type="InterPro" id="IPR001610">
    <property type="entry name" value="PAC"/>
</dbReference>
<keyword evidence="7" id="KW-0288">FMN</keyword>
<keyword evidence="17" id="KW-1185">Reference proteome</keyword>
<proteinExistence type="predicted"/>
<evidence type="ECO:0000256" key="9">
    <source>
        <dbReference type="ARBA" id="ARBA00022741"/>
    </source>
</evidence>
<dbReference type="Gene3D" id="3.30.450.20">
    <property type="entry name" value="PAS domain"/>
    <property type="match status" value="6"/>
</dbReference>
<keyword evidence="3" id="KW-0600">Photoreceptor protein</keyword>
<sequence length="983" mass="108534">MAQDRGPAPAGCELHRQFFEASEEGFCLVEMIPGAGGAPADARILAVNAAFARETGLPAAEGGSLRALAPAAAEGWIAALCRIADSRQPARVEVEGPGGGPCELRGFPVGSAAERTVGFRLEDIRARREAQEARRAAERQLQRVLSGMGEAFGILDHELRILMQNDTALRLDGRPLEEIRGRTHWDVYPGTEDSELGRLYRQALAEGVPVSMEHRHEWPDGSATWFRMRACPVPEGLAVFWHDITARKEAELALRDSEARYRGLFEAMEEGFLLARVLRDAEGRAMDAVLLEGNPLASRMIGIAPIDGQRLSEVLPVPDPVWLETCDRVSRTGVAERHEHRAAASGRWYDYSVSTVGDPGGGPDATPCLAILLTDITERKRTEEALRASEARFRALATTGGAAIYRMSPDWRIMYQLDPTSQLDGTEGPFEDWQEKYILEEDRPMVLQAIDQAMRERTMFALEHRVRRADGGIGWVLSRAAPVIGPDGAVQEWFGSAIDVTERREAVERMIQSEERLQLALDVGRLGTWDWDIGRGTVVWSAEHYRMQGYAPGEVAPSYAAWLARVHPEDRAATEAELRAAREEGRDYAATFRSLHPDGRIVWLQALGRFFPDEADRPSRMIGIMEDITDARRADEALRESEARFRQFGEASSDLLWVRDARTLELEYLSPAFEEIHGLDRATVMADGGLHAWLALIVPEDRDLARDCIERVRRGEHVTSEVRIRRPADGALRWLRNSDFPLRDPQGFLQRIGGIGHDITEEKRVAERLEVLVAELQHRTRNLLTVVRAMAARTLSNADSLADFRLRFDDRLLALARVNGLLSRLEEGDRITFDELIRAELDGHGLPADGSAGRQVVLEGPEGIPLRSSSVQTFALALHELTTNALKHGALARPEGRLHVAWRLVEVSGVPHLRVDWRETGGPAVPEAGPAAAGGGYGRELIERALPYQLGAVTSYDLGPEGLSCSVILPVSAHLAPSPPGAG</sequence>
<keyword evidence="12" id="KW-0157">Chromophore</keyword>
<feature type="domain" description="PAS" evidence="14">
    <location>
        <begin position="641"/>
        <end position="716"/>
    </location>
</feature>
<keyword evidence="8" id="KW-0808">Transferase</keyword>
<feature type="domain" description="PAC" evidence="15">
    <location>
        <begin position="718"/>
        <end position="771"/>
    </location>
</feature>
<dbReference type="SMART" id="SM00086">
    <property type="entry name" value="PAC"/>
    <property type="match status" value="4"/>
</dbReference>
<comment type="caution">
    <text evidence="16">The sequence shown here is derived from an EMBL/GenBank/DDBJ whole genome shotgun (WGS) entry which is preliminary data.</text>
</comment>
<accession>A0ABX5J3C6</accession>
<dbReference type="SMART" id="SM00091">
    <property type="entry name" value="PAS"/>
    <property type="match status" value="3"/>
</dbReference>
<name>A0ABX5J3C6_9RHOB</name>
<dbReference type="Pfam" id="PF08448">
    <property type="entry name" value="PAS_4"/>
    <property type="match status" value="1"/>
</dbReference>
<dbReference type="Pfam" id="PF13188">
    <property type="entry name" value="PAS_8"/>
    <property type="match status" value="2"/>
</dbReference>
<dbReference type="PANTHER" id="PTHR43304:SF1">
    <property type="entry name" value="PAC DOMAIN-CONTAINING PROTEIN"/>
    <property type="match status" value="1"/>
</dbReference>